<protein>
    <submittedName>
        <fullName evidence="1">Uncharacterized protein</fullName>
    </submittedName>
</protein>
<proteinExistence type="predicted"/>
<dbReference type="AlphaFoldDB" id="A0A401FTC3"/>
<organism evidence="1 2">
    <name type="scientific">Desulfonema ishimotonii</name>
    <dbReference type="NCBI Taxonomy" id="45657"/>
    <lineage>
        <taxon>Bacteria</taxon>
        <taxon>Pseudomonadati</taxon>
        <taxon>Thermodesulfobacteriota</taxon>
        <taxon>Desulfobacteria</taxon>
        <taxon>Desulfobacterales</taxon>
        <taxon>Desulfococcaceae</taxon>
        <taxon>Desulfonema</taxon>
    </lineage>
</organism>
<comment type="caution">
    <text evidence="1">The sequence shown here is derived from an EMBL/GenBank/DDBJ whole genome shotgun (WGS) entry which is preliminary data.</text>
</comment>
<accession>A0A401FTC3</accession>
<reference evidence="2" key="1">
    <citation type="submission" date="2017-11" db="EMBL/GenBank/DDBJ databases">
        <authorList>
            <person name="Watanabe M."/>
            <person name="Kojima H."/>
        </authorList>
    </citation>
    <scope>NUCLEOTIDE SEQUENCE [LARGE SCALE GENOMIC DNA]</scope>
    <source>
        <strain evidence="2">Tokyo 01</strain>
    </source>
</reference>
<dbReference type="Proteomes" id="UP000288096">
    <property type="component" value="Unassembled WGS sequence"/>
</dbReference>
<evidence type="ECO:0000313" key="2">
    <source>
        <dbReference type="Proteomes" id="UP000288096"/>
    </source>
</evidence>
<keyword evidence="2" id="KW-1185">Reference proteome</keyword>
<sequence length="78" mass="9175">MRVRYSKEELIESIEHKSDVIREIAESIRQDTNPLGLIFRCFHCDNISRSDYRGVIRNGVVLHCEHCNRTSILRMSVE</sequence>
<evidence type="ECO:0000313" key="1">
    <source>
        <dbReference type="EMBL" id="GBC60208.1"/>
    </source>
</evidence>
<dbReference type="EMBL" id="BEXT01000001">
    <property type="protein sequence ID" value="GBC60208.1"/>
    <property type="molecule type" value="Genomic_DNA"/>
</dbReference>
<gene>
    <name evidence="1" type="ORF">DENIS_1159</name>
</gene>
<name>A0A401FTC3_9BACT</name>
<reference evidence="2" key="2">
    <citation type="submission" date="2019-01" db="EMBL/GenBank/DDBJ databases">
        <title>Genome sequence of Desulfonema ishimotonii strain Tokyo 01.</title>
        <authorList>
            <person name="Fukui M."/>
        </authorList>
    </citation>
    <scope>NUCLEOTIDE SEQUENCE [LARGE SCALE GENOMIC DNA]</scope>
    <source>
        <strain evidence="2">Tokyo 01</strain>
    </source>
</reference>